<dbReference type="Proteomes" id="UP001210690">
    <property type="component" value="Chromosome"/>
</dbReference>
<dbReference type="SUPFAM" id="SSF103473">
    <property type="entry name" value="MFS general substrate transporter"/>
    <property type="match status" value="1"/>
</dbReference>
<feature type="transmembrane region" description="Helical" evidence="7">
    <location>
        <begin position="169"/>
        <end position="189"/>
    </location>
</feature>
<feature type="transmembrane region" description="Helical" evidence="7">
    <location>
        <begin position="258"/>
        <end position="278"/>
    </location>
</feature>
<keyword evidence="11" id="KW-1185">Reference proteome</keyword>
<evidence type="ECO:0000256" key="6">
    <source>
        <dbReference type="ARBA" id="ARBA00023136"/>
    </source>
</evidence>
<dbReference type="GO" id="GO:0005886">
    <property type="term" value="C:plasma membrane"/>
    <property type="evidence" value="ECO:0007669"/>
    <property type="project" value="UniProtKB-SubCell"/>
</dbReference>
<dbReference type="AlphaFoldDB" id="A0A0B4RZI3"/>
<keyword evidence="5 7" id="KW-1133">Transmembrane helix</keyword>
<name>A0A0B4RZI3_9FIRM</name>
<dbReference type="PANTHER" id="PTHR43266">
    <property type="entry name" value="MACROLIDE-EFFLUX PROTEIN"/>
    <property type="match status" value="1"/>
</dbReference>
<feature type="transmembrane region" description="Helical" evidence="7">
    <location>
        <begin position="385"/>
        <end position="405"/>
    </location>
</feature>
<reference evidence="8 11" key="1">
    <citation type="submission" date="2014-10" db="EMBL/GenBank/DDBJ databases">
        <title>Complete genome sequence of Parvimonas micra KCOM 1535 (= ChDC B708).</title>
        <authorList>
            <person name="Kook J.-K."/>
            <person name="Park S.-N."/>
            <person name="Lim Y.K."/>
            <person name="Roh H."/>
        </authorList>
    </citation>
    <scope>NUCLEOTIDE SEQUENCE [LARGE SCALE GENOMIC DNA]</scope>
    <source>
        <strain evidence="8">KCOM 1535</strain>
        <strain evidence="11">KCOM 1535 / ChDC B708</strain>
    </source>
</reference>
<dbReference type="EMBL" id="CP009761">
    <property type="protein sequence ID" value="AIZ35908.1"/>
    <property type="molecule type" value="Genomic_DNA"/>
</dbReference>
<keyword evidence="6 7" id="KW-0472">Membrane</keyword>
<dbReference type="OrthoDB" id="9763297at2"/>
<evidence type="ECO:0000256" key="3">
    <source>
        <dbReference type="ARBA" id="ARBA00022475"/>
    </source>
</evidence>
<evidence type="ECO:0000256" key="4">
    <source>
        <dbReference type="ARBA" id="ARBA00022692"/>
    </source>
</evidence>
<proteinExistence type="predicted"/>
<feature type="transmembrane region" description="Helical" evidence="7">
    <location>
        <begin position="290"/>
        <end position="311"/>
    </location>
</feature>
<reference evidence="10" key="3">
    <citation type="submission" date="2022-07" db="EMBL/GenBank/DDBJ databases">
        <title>Parvimonas micra travels from the subgingival sulcus of the human oral cavity to the colorectal adenocarcinoma.</title>
        <authorList>
            <person name="Conde-Perez K."/>
            <person name="Buetas E."/>
            <person name="Aja-Macaya P."/>
            <person name="Martin-De Arribas E."/>
            <person name="Iglesias-Corras I."/>
            <person name="Trigo-Tasende N."/>
            <person name="Nasser-Ali M."/>
            <person name="Estevez L.S."/>
            <person name="Rumbo-Feal S."/>
            <person name="Otero-Alen B."/>
            <person name="Noguera J.F."/>
            <person name="Concha A."/>
            <person name="Pardinas-Lopez S."/>
            <person name="Carda-Dieguez M."/>
            <person name="Gomez-Randulfe I."/>
            <person name="Martinez-Lago N."/>
            <person name="Ladra S."/>
            <person name="Aparicio L.A."/>
            <person name="Bou G."/>
            <person name="Mira A."/>
            <person name="Vallejo J.A."/>
            <person name="Poza M."/>
        </authorList>
    </citation>
    <scope>NUCLEOTIDE SEQUENCE</scope>
    <source>
        <strain evidence="10">PM102KC-G-1</strain>
    </source>
</reference>
<dbReference type="EMBL" id="CP101412">
    <property type="protein sequence ID" value="WBB30884.1"/>
    <property type="molecule type" value="Genomic_DNA"/>
</dbReference>
<evidence type="ECO:0000313" key="11">
    <source>
        <dbReference type="Proteomes" id="UP000031386"/>
    </source>
</evidence>
<feature type="transmembrane region" description="Helical" evidence="7">
    <location>
        <begin position="145"/>
        <end position="163"/>
    </location>
</feature>
<evidence type="ECO:0000313" key="10">
    <source>
        <dbReference type="EMBL" id="WBB30884.1"/>
    </source>
</evidence>
<dbReference type="CDD" id="cd06173">
    <property type="entry name" value="MFS_MefA_like"/>
    <property type="match status" value="1"/>
</dbReference>
<dbReference type="EMBL" id="JABZRE010000034">
    <property type="protein sequence ID" value="MBF1307536.1"/>
    <property type="molecule type" value="Genomic_DNA"/>
</dbReference>
<evidence type="ECO:0000256" key="1">
    <source>
        <dbReference type="ARBA" id="ARBA00004651"/>
    </source>
</evidence>
<dbReference type="Proteomes" id="UP000758611">
    <property type="component" value="Unassembled WGS sequence"/>
</dbReference>
<evidence type="ECO:0000313" key="9">
    <source>
        <dbReference type="EMBL" id="MBF1307536.1"/>
    </source>
</evidence>
<sequence length="414" mass="46736">MNILKESRKQMIKLILTTITGNFGSSILSFIIGLLILKKTESALNFGISQIIGPLVALVLLPFVGGVVDKYNKKIVIVIAQLFSIVSLILYALSLNSNTETNLINTYMLLICLRVADQFLNNSFSSSTKKLVCEEHIQKVKSFEQMASSGVYIISPILAVFLLTKLDLIHFVLLEAVIEFITILIVLFINFDFIKTEVIENNEEQKVLKMFVEGLNYMKDKKALVFIISFAMFINFFFSSVSIGLPYVLINEIKISDYLYGIINATFPVAVIVSSIILSMMKDIKAPLEFSFKCIRGLSGFLILLGIALLFKFSIFSYFIIFMIFAFGVNFIANFINTPVMVWFTKAVPLEYQGRVFSILGTGCQLLMPLGILFYSFLFDKFKSGYIFIFSGIALMVLIVLPYMLKVDLKINKF</sequence>
<feature type="transmembrane region" description="Helical" evidence="7">
    <location>
        <begin position="12"/>
        <end position="37"/>
    </location>
</feature>
<evidence type="ECO:0000256" key="7">
    <source>
        <dbReference type="SAM" id="Phobius"/>
    </source>
</evidence>
<feature type="transmembrane region" description="Helical" evidence="7">
    <location>
        <begin position="317"/>
        <end position="344"/>
    </location>
</feature>
<dbReference type="PANTHER" id="PTHR43266:SF2">
    <property type="entry name" value="MAJOR FACILITATOR SUPERFAMILY (MFS) PROFILE DOMAIN-CONTAINING PROTEIN"/>
    <property type="match status" value="1"/>
</dbReference>
<evidence type="ECO:0000313" key="8">
    <source>
        <dbReference type="EMBL" id="AIZ35908.1"/>
    </source>
</evidence>
<dbReference type="RefSeq" id="WP_029949638.1">
    <property type="nucleotide sequence ID" value="NZ_BHYQ01000007.1"/>
</dbReference>
<feature type="transmembrane region" description="Helical" evidence="7">
    <location>
        <begin position="223"/>
        <end position="246"/>
    </location>
</feature>
<comment type="subcellular location">
    <subcellularLocation>
        <location evidence="1">Cell membrane</location>
        <topology evidence="1">Multi-pass membrane protein</topology>
    </subcellularLocation>
</comment>
<gene>
    <name evidence="9" type="ORF">HXM94_07160</name>
    <name evidence="10" type="ORF">NM222_08015</name>
    <name evidence="8" type="ORF">NW74_00215</name>
</gene>
<reference evidence="9" key="2">
    <citation type="submission" date="2020-04" db="EMBL/GenBank/DDBJ databases">
        <title>Deep metagenomics examines the oral microbiome during advanced dental caries in children, revealing novel taxa and co-occurrences with host molecules.</title>
        <authorList>
            <person name="Baker J.L."/>
            <person name="Morton J.T."/>
            <person name="Dinis M."/>
            <person name="Alvarez R."/>
            <person name="Tran N.C."/>
            <person name="Knight R."/>
            <person name="Edlund A."/>
        </authorList>
    </citation>
    <scope>NUCLEOTIDE SEQUENCE</scope>
    <source>
        <strain evidence="9">JCVI_23_bin.11</strain>
    </source>
</reference>
<keyword evidence="4 7" id="KW-0812">Transmembrane</keyword>
<evidence type="ECO:0000256" key="2">
    <source>
        <dbReference type="ARBA" id="ARBA00022448"/>
    </source>
</evidence>
<protein>
    <submittedName>
        <fullName evidence="8">MFS transporter</fullName>
    </submittedName>
</protein>
<keyword evidence="2" id="KW-0813">Transport</keyword>
<accession>A0A0B4RZI3</accession>
<dbReference type="Gene3D" id="1.20.1250.20">
    <property type="entry name" value="MFS general substrate transporter like domains"/>
    <property type="match status" value="1"/>
</dbReference>
<feature type="transmembrane region" description="Helical" evidence="7">
    <location>
        <begin position="356"/>
        <end position="379"/>
    </location>
</feature>
<dbReference type="Proteomes" id="UP000031386">
    <property type="component" value="Chromosome"/>
</dbReference>
<dbReference type="STRING" id="33033.NW74_00215"/>
<evidence type="ECO:0000256" key="5">
    <source>
        <dbReference type="ARBA" id="ARBA00022989"/>
    </source>
</evidence>
<feature type="transmembrane region" description="Helical" evidence="7">
    <location>
        <begin position="75"/>
        <end position="94"/>
    </location>
</feature>
<dbReference type="KEGG" id="pmic:NW74_00215"/>
<dbReference type="InterPro" id="IPR036259">
    <property type="entry name" value="MFS_trans_sf"/>
</dbReference>
<keyword evidence="3" id="KW-1003">Cell membrane</keyword>
<dbReference type="InterPro" id="IPR011701">
    <property type="entry name" value="MFS"/>
</dbReference>
<dbReference type="GO" id="GO:0022857">
    <property type="term" value="F:transmembrane transporter activity"/>
    <property type="evidence" value="ECO:0007669"/>
    <property type="project" value="InterPro"/>
</dbReference>
<organism evidence="8 11">
    <name type="scientific">Parvimonas micra</name>
    <dbReference type="NCBI Taxonomy" id="33033"/>
    <lineage>
        <taxon>Bacteria</taxon>
        <taxon>Bacillati</taxon>
        <taxon>Bacillota</taxon>
        <taxon>Tissierellia</taxon>
        <taxon>Tissierellales</taxon>
        <taxon>Peptoniphilaceae</taxon>
        <taxon>Parvimonas</taxon>
    </lineage>
</organism>
<dbReference type="Pfam" id="PF07690">
    <property type="entry name" value="MFS_1"/>
    <property type="match status" value="1"/>
</dbReference>
<feature type="transmembrane region" description="Helical" evidence="7">
    <location>
        <begin position="43"/>
        <end position="68"/>
    </location>
</feature>